<keyword evidence="3" id="KW-0813">Transport</keyword>
<comment type="function">
    <text evidence="9">Part of the ABC transporter complex LsrABCD involved in autoinducer 2 (AI-2) import. Probably responsible for the translocation of the substrate across the membrane.</text>
</comment>
<feature type="transmembrane region" description="Helical" evidence="11">
    <location>
        <begin position="248"/>
        <end position="276"/>
    </location>
</feature>
<feature type="transmembrane region" description="Helical" evidence="11">
    <location>
        <begin position="51"/>
        <end position="80"/>
    </location>
</feature>
<dbReference type="RefSeq" id="WP_016522508.1">
    <property type="nucleotide sequence ID" value="NZ_KE332517.1"/>
</dbReference>
<feature type="transmembrane region" description="Helical" evidence="11">
    <location>
        <begin position="12"/>
        <end position="31"/>
    </location>
</feature>
<evidence type="ECO:0000256" key="1">
    <source>
        <dbReference type="ARBA" id="ARBA00004651"/>
    </source>
</evidence>
<keyword evidence="5" id="KW-0997">Cell inner membrane</keyword>
<evidence type="ECO:0000256" key="4">
    <source>
        <dbReference type="ARBA" id="ARBA00022475"/>
    </source>
</evidence>
<evidence type="ECO:0000256" key="7">
    <source>
        <dbReference type="ARBA" id="ARBA00022989"/>
    </source>
</evidence>
<dbReference type="PANTHER" id="PTHR32196">
    <property type="entry name" value="ABC TRANSPORTER PERMEASE PROTEIN YPHD-RELATED-RELATED"/>
    <property type="match status" value="1"/>
</dbReference>
<accession>A0AA87TFQ2</accession>
<keyword evidence="4" id="KW-1003">Cell membrane</keyword>
<gene>
    <name evidence="12" type="ORF">HMPREF9195_00527</name>
</gene>
<feature type="transmembrane region" description="Helical" evidence="11">
    <location>
        <begin position="296"/>
        <end position="315"/>
    </location>
</feature>
<dbReference type="GO" id="GO:0022857">
    <property type="term" value="F:transmembrane transporter activity"/>
    <property type="evidence" value="ECO:0007669"/>
    <property type="project" value="InterPro"/>
</dbReference>
<evidence type="ECO:0000313" key="13">
    <source>
        <dbReference type="Proteomes" id="UP000014634"/>
    </source>
</evidence>
<evidence type="ECO:0000313" key="12">
    <source>
        <dbReference type="EMBL" id="EPF29813.1"/>
    </source>
</evidence>
<reference evidence="12 13" key="1">
    <citation type="submission" date="2013-04" db="EMBL/GenBank/DDBJ databases">
        <title>The Genome Sequence of Treponema medium ATCC 700293.</title>
        <authorList>
            <consortium name="The Broad Institute Genomics Platform"/>
            <person name="Earl A."/>
            <person name="Ward D."/>
            <person name="Feldgarden M."/>
            <person name="Gevers D."/>
            <person name="Leonetti C."/>
            <person name="Blanton J.M."/>
            <person name="Dewhirst F.E."/>
            <person name="Izard J."/>
            <person name="Walker B."/>
            <person name="Young S."/>
            <person name="Zeng Q."/>
            <person name="Gargeya S."/>
            <person name="Fitzgerald M."/>
            <person name="Haas B."/>
            <person name="Abouelleil A."/>
            <person name="Allen A.W."/>
            <person name="Alvarado L."/>
            <person name="Arachchi H.M."/>
            <person name="Berlin A.M."/>
            <person name="Chapman S.B."/>
            <person name="Gainer-Dewar J."/>
            <person name="Goldberg J."/>
            <person name="Griggs A."/>
            <person name="Gujja S."/>
            <person name="Hansen M."/>
            <person name="Howarth C."/>
            <person name="Imamovic A."/>
            <person name="Ireland A."/>
            <person name="Larimer J."/>
            <person name="McCowan C."/>
            <person name="Murphy C."/>
            <person name="Pearson M."/>
            <person name="Poon T.W."/>
            <person name="Priest M."/>
            <person name="Roberts A."/>
            <person name="Saif S."/>
            <person name="Shea T."/>
            <person name="Sisk P."/>
            <person name="Sykes S."/>
            <person name="Wortman J."/>
            <person name="Nusbaum C."/>
            <person name="Birren B."/>
        </authorList>
    </citation>
    <scope>NUCLEOTIDE SEQUENCE [LARGE SCALE GENOMIC DNA]</scope>
    <source>
        <strain evidence="12 13">ATCC 700293</strain>
    </source>
</reference>
<keyword evidence="7 11" id="KW-1133">Transmembrane helix</keyword>
<dbReference type="GO" id="GO:0005886">
    <property type="term" value="C:plasma membrane"/>
    <property type="evidence" value="ECO:0007669"/>
    <property type="project" value="UniProtKB-SubCell"/>
</dbReference>
<protein>
    <recommendedName>
        <fullName evidence="10">Autoinducer 2 import system permease protein LsrC</fullName>
    </recommendedName>
</protein>
<dbReference type="Proteomes" id="UP000014634">
    <property type="component" value="Unassembled WGS sequence"/>
</dbReference>
<evidence type="ECO:0000256" key="2">
    <source>
        <dbReference type="ARBA" id="ARBA00011262"/>
    </source>
</evidence>
<dbReference type="EMBL" id="ATFE01000003">
    <property type="protein sequence ID" value="EPF29813.1"/>
    <property type="molecule type" value="Genomic_DNA"/>
</dbReference>
<sequence>MQYISFKRIFKARSLFSLAVVVILFLLVGIVNPDFLGTRNLMQTVNSSVVFALLSIGIAFVLIIGEIDVSVGAVMGLTAAVSATLIRDGSPWTLAILAAVGIGIVCGLINGYGLVYLGIPSIIMTLGMNGVIRGLIYVYTGGKWVENIPFEYKAISQATVGGITYIYLTTFIIAVGGSLLLRRIAVGRNFYAVGDNIGGAELVGIPVKRTRISAFVFSSFFAAAAGCIYVSRIGFVTPIAGNGYEMKAIAACVLGGISLSGGVGSLFGALIGAIIMASIDRILVFLKFSSDYDSTITGILLITIVTIDGLVQHYAAEKARRTRLLAKTAGTESR</sequence>
<evidence type="ECO:0000256" key="3">
    <source>
        <dbReference type="ARBA" id="ARBA00022448"/>
    </source>
</evidence>
<dbReference type="PANTHER" id="PTHR32196:SF29">
    <property type="entry name" value="AUTOINDUCER 2 IMPORT SYSTEM PERMEASE PROTEIN LSRC"/>
    <property type="match status" value="1"/>
</dbReference>
<evidence type="ECO:0000256" key="10">
    <source>
        <dbReference type="ARBA" id="ARBA00039382"/>
    </source>
</evidence>
<dbReference type="InterPro" id="IPR001851">
    <property type="entry name" value="ABC_transp_permease"/>
</dbReference>
<dbReference type="Pfam" id="PF02653">
    <property type="entry name" value="BPD_transp_2"/>
    <property type="match status" value="1"/>
</dbReference>
<evidence type="ECO:0000256" key="5">
    <source>
        <dbReference type="ARBA" id="ARBA00022519"/>
    </source>
</evidence>
<feature type="transmembrane region" description="Helical" evidence="11">
    <location>
        <begin position="92"/>
        <end position="113"/>
    </location>
</feature>
<evidence type="ECO:0000256" key="6">
    <source>
        <dbReference type="ARBA" id="ARBA00022692"/>
    </source>
</evidence>
<keyword evidence="6 11" id="KW-0812">Transmembrane</keyword>
<evidence type="ECO:0000256" key="9">
    <source>
        <dbReference type="ARBA" id="ARBA00025439"/>
    </source>
</evidence>
<comment type="subcellular location">
    <subcellularLocation>
        <location evidence="1">Cell membrane</location>
        <topology evidence="1">Multi-pass membrane protein</topology>
    </subcellularLocation>
</comment>
<evidence type="ECO:0000256" key="8">
    <source>
        <dbReference type="ARBA" id="ARBA00023136"/>
    </source>
</evidence>
<comment type="subunit">
    <text evidence="2">The complex is composed of two ATP-binding proteins (LsrA), two transmembrane proteins (LsrC and LsrD) and a solute-binding protein (LsrB).</text>
</comment>
<dbReference type="CDD" id="cd06579">
    <property type="entry name" value="TM_PBP1_transp_AraH_like"/>
    <property type="match status" value="1"/>
</dbReference>
<feature type="transmembrane region" description="Helical" evidence="11">
    <location>
        <begin position="160"/>
        <end position="181"/>
    </location>
</feature>
<keyword evidence="8 11" id="KW-0472">Membrane</keyword>
<evidence type="ECO:0000256" key="11">
    <source>
        <dbReference type="SAM" id="Phobius"/>
    </source>
</evidence>
<name>A0AA87TFQ2_TREMD</name>
<organism evidence="12 13">
    <name type="scientific">Treponema medium ATCC 700293</name>
    <dbReference type="NCBI Taxonomy" id="1125700"/>
    <lineage>
        <taxon>Bacteria</taxon>
        <taxon>Pseudomonadati</taxon>
        <taxon>Spirochaetota</taxon>
        <taxon>Spirochaetia</taxon>
        <taxon>Spirochaetales</taxon>
        <taxon>Treponemataceae</taxon>
        <taxon>Treponema</taxon>
    </lineage>
</organism>
<feature type="transmembrane region" description="Helical" evidence="11">
    <location>
        <begin position="212"/>
        <end position="236"/>
    </location>
</feature>
<comment type="caution">
    <text evidence="12">The sequence shown here is derived from an EMBL/GenBank/DDBJ whole genome shotgun (WGS) entry which is preliminary data.</text>
</comment>
<dbReference type="AlphaFoldDB" id="A0AA87TFQ2"/>
<proteinExistence type="predicted"/>